<dbReference type="Proteomes" id="UP000014711">
    <property type="component" value="Segment"/>
</dbReference>
<dbReference type="OrthoDB" id="27502at10239"/>
<dbReference type="RefSeq" id="YP_008241969.1">
    <property type="nucleotide sequence ID" value="NC_021802.1"/>
</dbReference>
<reference evidence="2" key="2">
    <citation type="submission" date="2013-03" db="EMBL/GenBank/DDBJ databases">
        <title>The Cellulophaga phages: a novel, diverse, and globally ubiquitous model system.</title>
        <authorList>
            <person name="Holmfeldt K."/>
            <person name="Solonenko N."/>
            <person name="Shah M."/>
            <person name="Corrier K."/>
            <person name="Riemann L."/>
            <person name="VerBerkmoes N.C."/>
            <person name="Sullivan M.B."/>
        </authorList>
    </citation>
    <scope>NUCLEOTIDE SEQUENCE [LARGE SCALE GENOMIC DNA]</scope>
</reference>
<dbReference type="GeneID" id="16797002"/>
<keyword evidence="2" id="KW-1185">Reference proteome</keyword>
<accession>R9ZZ52</accession>
<sequence length="106" mass="12750">MKPSEYVNNGKHLPSFMSDFHDQKDLFKAIYEQWKDGENKVLEDLGWTDAHVFTIDYFLWWMGLHGYKLQKTKSKDVVFYDPEETIEHARRIRRGDSYDDLKKSML</sequence>
<dbReference type="EMBL" id="KC821618">
    <property type="protein sequence ID" value="AGO48391.1"/>
    <property type="molecule type" value="Genomic_DNA"/>
</dbReference>
<dbReference type="KEGG" id="vg:16797002"/>
<evidence type="ECO:0000313" key="1">
    <source>
        <dbReference type="EMBL" id="AGO48391.1"/>
    </source>
</evidence>
<proteinExistence type="predicted"/>
<gene>
    <name evidence="1" type="ORF">Phi10:1_gp050</name>
</gene>
<evidence type="ECO:0000313" key="2">
    <source>
        <dbReference type="Proteomes" id="UP000014711"/>
    </source>
</evidence>
<name>R9ZZ52_9CAUD</name>
<reference evidence="1 2" key="1">
    <citation type="journal article" date="2013" name="Proc. Natl. Acad. Sci. U.S.A.">
        <title>Twelve previously unknown phage genera are ubiquitous in global oceans.</title>
        <authorList>
            <person name="Holmfeldt K."/>
            <person name="Solonenko N."/>
            <person name="Shah M."/>
            <person name="Corrier K."/>
            <person name="Riemann L."/>
            <person name="Verberkmoes N.C."/>
            <person name="Sullivan M.B."/>
        </authorList>
    </citation>
    <scope>NUCLEOTIDE SEQUENCE [LARGE SCALE GENOMIC DNA]</scope>
    <source>
        <strain evidence="1">Phi10:1</strain>
    </source>
</reference>
<protein>
    <submittedName>
        <fullName evidence="1">Uncharacterized protein</fullName>
    </submittedName>
</protein>
<organism evidence="1 2">
    <name type="scientific">Cellulophaga phage phi10:1</name>
    <dbReference type="NCBI Taxonomy" id="1327981"/>
    <lineage>
        <taxon>Viruses</taxon>
        <taxon>Duplodnaviria</taxon>
        <taxon>Heunggongvirae</taxon>
        <taxon>Uroviricota</taxon>
        <taxon>Caudoviricetes</taxon>
        <taxon>Assiduviridae</taxon>
        <taxon>Cebadecemvirus</taxon>
        <taxon>Cebadecemvirus phi10una</taxon>
    </lineage>
</organism>